<dbReference type="RefSeq" id="WP_161566126.1">
    <property type="nucleotide sequence ID" value="NZ_CP029684.2"/>
</dbReference>
<dbReference type="InterPro" id="IPR003583">
    <property type="entry name" value="Hlx-hairpin-Hlx_DNA-bd_motif"/>
</dbReference>
<dbReference type="InterPro" id="IPR004509">
    <property type="entry name" value="Competence_ComEA_HhH"/>
</dbReference>
<dbReference type="NCBIfam" id="TIGR00426">
    <property type="entry name" value="competence protein ComEA helix-hairpin-helix repeat region"/>
    <property type="match status" value="1"/>
</dbReference>
<keyword evidence="1" id="KW-1133">Transmembrane helix</keyword>
<keyword evidence="1" id="KW-0812">Transmembrane</keyword>
<keyword evidence="1" id="KW-0472">Membrane</keyword>
<organism evidence="3 4">
    <name type="scientific">Oenococcus sicerae</name>
    <dbReference type="NCBI Taxonomy" id="2203724"/>
    <lineage>
        <taxon>Bacteria</taxon>
        <taxon>Bacillati</taxon>
        <taxon>Bacillota</taxon>
        <taxon>Bacilli</taxon>
        <taxon>Lactobacillales</taxon>
        <taxon>Lactobacillaceae</taxon>
        <taxon>Oenococcus</taxon>
    </lineage>
</organism>
<name>A0ABX5QNM4_9LACO</name>
<evidence type="ECO:0000256" key="1">
    <source>
        <dbReference type="SAM" id="Phobius"/>
    </source>
</evidence>
<dbReference type="EMBL" id="CP029684">
    <property type="protein sequence ID" value="QAS70401.2"/>
    <property type="molecule type" value="Genomic_DNA"/>
</dbReference>
<dbReference type="PANTHER" id="PTHR21180">
    <property type="entry name" value="ENDONUCLEASE/EXONUCLEASE/PHOSPHATASE FAMILY DOMAIN-CONTAINING PROTEIN 1"/>
    <property type="match status" value="1"/>
</dbReference>
<feature type="domain" description="Helix-hairpin-helix DNA-binding motif class 1" evidence="2">
    <location>
        <begin position="192"/>
        <end position="211"/>
    </location>
</feature>
<dbReference type="Pfam" id="PF12836">
    <property type="entry name" value="HHH_3"/>
    <property type="match status" value="1"/>
</dbReference>
<feature type="transmembrane region" description="Helical" evidence="1">
    <location>
        <begin position="9"/>
        <end position="28"/>
    </location>
</feature>
<reference evidence="3 4" key="1">
    <citation type="journal article" date="2019" name="Syst. Appl. Microbiol.">
        <title>Oenococcus sicerae sp. nov., isolated from French cider.</title>
        <authorList>
            <person name="Cousin F.J."/>
            <person name="Le Guellec R."/>
            <person name="Chagnot C."/>
            <person name="Goux D."/>
            <person name="Dalmasso M."/>
            <person name="Laplace J.M."/>
            <person name="Cretenet M."/>
        </authorList>
    </citation>
    <scope>NUCLEOTIDE SEQUENCE [LARGE SCALE GENOMIC DNA]</scope>
    <source>
        <strain evidence="3 4">UCMA 15228</strain>
    </source>
</reference>
<feature type="domain" description="Helix-hairpin-helix DNA-binding motif class 1" evidence="2">
    <location>
        <begin position="162"/>
        <end position="181"/>
    </location>
</feature>
<dbReference type="InterPro" id="IPR051675">
    <property type="entry name" value="Endo/Exo/Phosphatase_dom_1"/>
</dbReference>
<dbReference type="Pfam" id="PF10531">
    <property type="entry name" value="SLBB"/>
    <property type="match status" value="1"/>
</dbReference>
<dbReference type="Gene3D" id="1.10.150.280">
    <property type="entry name" value="AF1531-like domain"/>
    <property type="match status" value="1"/>
</dbReference>
<keyword evidence="4" id="KW-1185">Reference proteome</keyword>
<evidence type="ECO:0000313" key="3">
    <source>
        <dbReference type="EMBL" id="QAS70401.2"/>
    </source>
</evidence>
<accession>A0ABX5QNM4</accession>
<dbReference type="InterPro" id="IPR010994">
    <property type="entry name" value="RuvA_2-like"/>
</dbReference>
<dbReference type="SMART" id="SM00278">
    <property type="entry name" value="HhH1"/>
    <property type="match status" value="2"/>
</dbReference>
<dbReference type="Proteomes" id="UP000286907">
    <property type="component" value="Chromosome"/>
</dbReference>
<evidence type="ECO:0000259" key="2">
    <source>
        <dbReference type="SMART" id="SM00278"/>
    </source>
</evidence>
<dbReference type="SUPFAM" id="SSF47781">
    <property type="entry name" value="RuvA domain 2-like"/>
    <property type="match status" value="1"/>
</dbReference>
<sequence length="215" mass="23035">MSKKIETKVLIIGGAIFGITLFALLFIFPKSTEKAPVQLLSSADSSSTSKTTLKKSSSSEPEKRIFYVDVKGAVLTAQVIKIHEGEIVQSAINQAGGANSEADMTKLNLAAEVTAGQVIYVPKKGEDIPTQFSTTNTNSTVSSTGNTNSEKAKIDLNTADTAALQTITGVGIKKAEEILKYRDEHGKFKSVEDLKKISGFGQKTVEKLLDYVCVN</sequence>
<proteinExistence type="predicted"/>
<dbReference type="InterPro" id="IPR019554">
    <property type="entry name" value="Soluble_ligand-bd"/>
</dbReference>
<dbReference type="PANTHER" id="PTHR21180:SF32">
    <property type="entry name" value="ENDONUCLEASE_EXONUCLEASE_PHOSPHATASE FAMILY DOMAIN-CONTAINING PROTEIN 1"/>
    <property type="match status" value="1"/>
</dbReference>
<evidence type="ECO:0000313" key="4">
    <source>
        <dbReference type="Proteomes" id="UP000286907"/>
    </source>
</evidence>
<gene>
    <name evidence="3" type="ORF">DLJ48_07640</name>
</gene>
<protein>
    <recommendedName>
        <fullName evidence="2">Helix-hairpin-helix DNA-binding motif class 1 domain-containing protein</fullName>
    </recommendedName>
</protein>